<organism evidence="8 9">
    <name type="scientific">Oldenlandia corymbosa var. corymbosa</name>
    <dbReference type="NCBI Taxonomy" id="529605"/>
    <lineage>
        <taxon>Eukaryota</taxon>
        <taxon>Viridiplantae</taxon>
        <taxon>Streptophyta</taxon>
        <taxon>Embryophyta</taxon>
        <taxon>Tracheophyta</taxon>
        <taxon>Spermatophyta</taxon>
        <taxon>Magnoliopsida</taxon>
        <taxon>eudicotyledons</taxon>
        <taxon>Gunneridae</taxon>
        <taxon>Pentapetalae</taxon>
        <taxon>asterids</taxon>
        <taxon>lamiids</taxon>
        <taxon>Gentianales</taxon>
        <taxon>Rubiaceae</taxon>
        <taxon>Rubioideae</taxon>
        <taxon>Spermacoceae</taxon>
        <taxon>Hedyotis-Oldenlandia complex</taxon>
        <taxon>Oldenlandia</taxon>
    </lineage>
</organism>
<protein>
    <submittedName>
        <fullName evidence="8">OLC1v1016473C2</fullName>
    </submittedName>
</protein>
<evidence type="ECO:0000256" key="2">
    <source>
        <dbReference type="ARBA" id="ARBA00022771"/>
    </source>
</evidence>
<feature type="region of interest" description="Disordered" evidence="5">
    <location>
        <begin position="1"/>
        <end position="25"/>
    </location>
</feature>
<dbReference type="PROSITE" id="PS50016">
    <property type="entry name" value="ZF_PHD_2"/>
    <property type="match status" value="2"/>
</dbReference>
<evidence type="ECO:0000256" key="3">
    <source>
        <dbReference type="ARBA" id="ARBA00022833"/>
    </source>
</evidence>
<feature type="domain" description="PHD-type" evidence="6">
    <location>
        <begin position="462"/>
        <end position="512"/>
    </location>
</feature>
<dbReference type="Pfam" id="PF00628">
    <property type="entry name" value="PHD"/>
    <property type="match status" value="2"/>
</dbReference>
<dbReference type="InterPro" id="IPR019787">
    <property type="entry name" value="Znf_PHD-finger"/>
</dbReference>
<dbReference type="Gene3D" id="3.30.40.10">
    <property type="entry name" value="Zinc/RING finger domain, C3HC4 (zinc finger)"/>
    <property type="match status" value="2"/>
</dbReference>
<sequence>MENGFVLEPENGHITNGNRSKSSPETILTYKRRKRASEFEWPKSPGNSAAQIKEKSTKGLPDIDSNECSCQGQVAGNGSSFSIPVSGNFSRNYSRALVLEQMCNSMDVKGGLMEFIQDSLLLPTENGHISRSKDDEGRNCTSTSGPSVAGIQNAVRSMEGGMLNTSMNNADRRKVADLCKRTFCDVIMSEKFALLCNVLLENFHGIKADKLLDIGFINSRMKEGVYEKSPGRFLSDFQQVWIKLQKFGAEIVTLSKNLSEKSRASYREQIEGLFHGFSSDGLCEFATENSDMHAKMEQSEACGIYKVCTCKQCGGKADGKDFLVCDSCEEMYHIFCIKPAVTEIPLRSWYCASCTAKGVASPHDNCVVCERLTTSRSLIHDEVDELSNTDTVMDLDESSTDFADDDIRSPAGNYCNICKSETRNGQKLRICGHDFCPHKFYHAKCLTSKQLDSYGPRWYCPSCLCRVCHADRDDDKIVLCDSCDYAYHIYCMEPPRTMIPKGKWFCSRCDAEIRSILKAKRAYENMQSNRGKRSGEEGKAFEKDLMSEKGKKHEEIKKSGGVDMLLNAAITLNYEENLATRRARSSHNLTC</sequence>
<reference evidence="8" key="1">
    <citation type="submission" date="2023-03" db="EMBL/GenBank/DDBJ databases">
        <authorList>
            <person name="Julca I."/>
        </authorList>
    </citation>
    <scope>NUCLEOTIDE SEQUENCE</scope>
</reference>
<feature type="compositionally biased region" description="Polar residues" evidence="5">
    <location>
        <begin position="13"/>
        <end position="25"/>
    </location>
</feature>
<dbReference type="PANTHER" id="PTHR47162">
    <property type="entry name" value="OS02G0192300 PROTEIN"/>
    <property type="match status" value="1"/>
</dbReference>
<evidence type="ECO:0000256" key="4">
    <source>
        <dbReference type="PROSITE-ProRule" id="PRU00175"/>
    </source>
</evidence>
<keyword evidence="9" id="KW-1185">Reference proteome</keyword>
<proteinExistence type="predicted"/>
<feature type="region of interest" description="Disordered" evidence="5">
    <location>
        <begin position="127"/>
        <end position="146"/>
    </location>
</feature>
<dbReference type="InterPro" id="IPR013083">
    <property type="entry name" value="Znf_RING/FYVE/PHD"/>
</dbReference>
<feature type="region of interest" description="Disordered" evidence="5">
    <location>
        <begin position="38"/>
        <end position="65"/>
    </location>
</feature>
<feature type="domain" description="RING-type" evidence="7">
    <location>
        <begin position="415"/>
        <end position="463"/>
    </location>
</feature>
<evidence type="ECO:0000313" key="8">
    <source>
        <dbReference type="EMBL" id="CAI9115549.1"/>
    </source>
</evidence>
<evidence type="ECO:0000256" key="5">
    <source>
        <dbReference type="SAM" id="MobiDB-lite"/>
    </source>
</evidence>
<keyword evidence="2 4" id="KW-0863">Zinc-finger</keyword>
<dbReference type="AlphaFoldDB" id="A0AAV1E6C0"/>
<gene>
    <name evidence="8" type="ORF">OLC1_LOCUS22054</name>
</gene>
<keyword evidence="1" id="KW-0479">Metal-binding</keyword>
<evidence type="ECO:0000259" key="7">
    <source>
        <dbReference type="PROSITE" id="PS50089"/>
    </source>
</evidence>
<evidence type="ECO:0000313" key="9">
    <source>
        <dbReference type="Proteomes" id="UP001161247"/>
    </source>
</evidence>
<dbReference type="Gene3D" id="2.30.30.1150">
    <property type="match status" value="1"/>
</dbReference>
<dbReference type="InterPro" id="IPR011011">
    <property type="entry name" value="Znf_FYVE_PHD"/>
</dbReference>
<dbReference type="PROSITE" id="PS50089">
    <property type="entry name" value="ZF_RING_2"/>
    <property type="match status" value="1"/>
</dbReference>
<dbReference type="GO" id="GO:0008270">
    <property type="term" value="F:zinc ion binding"/>
    <property type="evidence" value="ECO:0007669"/>
    <property type="project" value="UniProtKB-KW"/>
</dbReference>
<dbReference type="InterPro" id="IPR001841">
    <property type="entry name" value="Znf_RING"/>
</dbReference>
<dbReference type="PROSITE" id="PS01359">
    <property type="entry name" value="ZF_PHD_1"/>
    <property type="match status" value="2"/>
</dbReference>
<dbReference type="EMBL" id="OX459125">
    <property type="protein sequence ID" value="CAI9115549.1"/>
    <property type="molecule type" value="Genomic_DNA"/>
</dbReference>
<dbReference type="Proteomes" id="UP001161247">
    <property type="component" value="Chromosome 8"/>
</dbReference>
<dbReference type="InterPro" id="IPR001965">
    <property type="entry name" value="Znf_PHD"/>
</dbReference>
<dbReference type="CDD" id="cd15543">
    <property type="entry name" value="PHD_RSF1"/>
    <property type="match status" value="1"/>
</dbReference>
<accession>A0AAV1E6C0</accession>
<name>A0AAV1E6C0_OLDCO</name>
<feature type="domain" description="PHD-type" evidence="6">
    <location>
        <begin position="307"/>
        <end position="357"/>
    </location>
</feature>
<dbReference type="PANTHER" id="PTHR47162:SF9">
    <property type="entry name" value="PHD FINGER PROTEIN EHD3-LIKE"/>
    <property type="match status" value="1"/>
</dbReference>
<keyword evidence="3" id="KW-0862">Zinc</keyword>
<evidence type="ECO:0000259" key="6">
    <source>
        <dbReference type="PROSITE" id="PS50016"/>
    </source>
</evidence>
<dbReference type="InterPro" id="IPR019786">
    <property type="entry name" value="Zinc_finger_PHD-type_CS"/>
</dbReference>
<dbReference type="SUPFAM" id="SSF57903">
    <property type="entry name" value="FYVE/PHD zinc finger"/>
    <property type="match status" value="3"/>
</dbReference>
<evidence type="ECO:0000256" key="1">
    <source>
        <dbReference type="ARBA" id="ARBA00022723"/>
    </source>
</evidence>
<dbReference type="SMART" id="SM00249">
    <property type="entry name" value="PHD"/>
    <property type="match status" value="3"/>
</dbReference>